<feature type="signal peptide" evidence="2">
    <location>
        <begin position="1"/>
        <end position="34"/>
    </location>
</feature>
<dbReference type="Proteomes" id="UP000025227">
    <property type="component" value="Unplaced"/>
</dbReference>
<accession>A0A7I4YZN0</accession>
<name>A0A7I4YZN0_HAECO</name>
<protein>
    <submittedName>
        <fullName evidence="4">Meckelin</fullName>
    </submittedName>
</protein>
<dbReference type="AlphaFoldDB" id="A0A7I4YZN0"/>
<keyword evidence="1" id="KW-1133">Transmembrane helix</keyword>
<keyword evidence="3" id="KW-1185">Reference proteome</keyword>
<evidence type="ECO:0000256" key="2">
    <source>
        <dbReference type="SAM" id="SignalP"/>
    </source>
</evidence>
<dbReference type="GO" id="GO:0060271">
    <property type="term" value="P:cilium assembly"/>
    <property type="evidence" value="ECO:0007669"/>
    <property type="project" value="InterPro"/>
</dbReference>
<feature type="transmembrane region" description="Helical" evidence="1">
    <location>
        <begin position="486"/>
        <end position="504"/>
    </location>
</feature>
<feature type="transmembrane region" description="Helical" evidence="1">
    <location>
        <begin position="924"/>
        <end position="943"/>
    </location>
</feature>
<reference evidence="4" key="1">
    <citation type="submission" date="2020-12" db="UniProtKB">
        <authorList>
            <consortium name="WormBaseParasite"/>
        </authorList>
    </citation>
    <scope>IDENTIFICATION</scope>
    <source>
        <strain evidence="4">MHco3</strain>
    </source>
</reference>
<sequence>IWKTVNPSYLLAMTPTRGGLLVTLLICLSGPCSGQYSQTLAVPYVVESNCTGNEYFNARTLSCQPCLTGTVPAASKLSCECPPGSIITEITPVGIQCRACPTGLYASPSSLECISCQTPPCCPADSIYRTRNADGSSLLPPSNTTVAQNGQCVTCVKGTQPNNDGTTCQPCGTLDCFCKGNPYMCQSALVLSPVDPMIHLLSGVAVKSGFVADMLEPTASKCSAGSEIHCQALANLCVLQNFDTSDGTACDALDNIKTRQTEAPAPTLFFLGDTDTELHRDPAILQRFTFGNDPTGVLDILLTRYALNGKFLGILKASKVLQQCAYSEINHAFEFGRRYNFGCDLTIAQLTNEGEMEFFEAFLKFFDNNGVPQLHPIPILNSLIRSATGTQLNLLPQKSNSWVLTRRFFLGDDVSLTSTNSSPIIRYAKNIEITVELQTTRDGLIFPPFISIDYGESNENSTAVVRQNLKVTYTTDPTRHNRELEITMAVLCPLSVLWAAMKAYSWGRRSGKASLLNATTVLQFILYECSALGDVFFVVLTAMSCWITFAYKSQTYPFYSILNEDQEWVLMTYLVVTVCLKFIALIHTLLHMILQETFFIDWERPQIIENSQLARPISRDVSKDRKEMPVVVWRTYFVANEWAELRCVRATSVGLQLLVVLMLLEAFDFMRFSVVQPGFEGGSLSSESTTMTKFAVVAFFYIAVGFLQWAIQVAVVERMITDPFHNFIDLCSIANISVLALTHPLHGHYIHGRSPHGRADTGMAEMNDFLQKERDDLCGFRGLEPTSHLQTFIVNLPVTLRSRYDEIMMSMRNSSAQVRLSGLDQTTAKMGATVQAREQINTLFREFIDHSTADMDYTIRDRSFAEALLDTELNDTSQIGNFLRDPSEVGFSSCFLYGREWAHFSFEAMLFVLLYISLESLPFAAAIVFCFTHGLIGITSLLCKNHFVKSSLVDHRFLI</sequence>
<dbReference type="GO" id="GO:0036038">
    <property type="term" value="C:MKS complex"/>
    <property type="evidence" value="ECO:0007669"/>
    <property type="project" value="InterPro"/>
</dbReference>
<dbReference type="OMA" id="YITENKG"/>
<proteinExistence type="predicted"/>
<dbReference type="Pfam" id="PF09773">
    <property type="entry name" value="Meckelin"/>
    <property type="match status" value="1"/>
</dbReference>
<dbReference type="InterPro" id="IPR019170">
    <property type="entry name" value="Meckelin"/>
</dbReference>
<dbReference type="OrthoDB" id="419138at2759"/>
<dbReference type="PANTHER" id="PTHR21274:SF0">
    <property type="entry name" value="MECKELIN"/>
    <property type="match status" value="1"/>
</dbReference>
<dbReference type="WBParaSite" id="HCON_00153180-00001">
    <property type="protein sequence ID" value="HCON_00153180-00001"/>
    <property type="gene ID" value="HCON_00153180"/>
</dbReference>
<keyword evidence="1" id="KW-0812">Transmembrane</keyword>
<feature type="transmembrane region" description="Helical" evidence="1">
    <location>
        <begin position="571"/>
        <end position="594"/>
    </location>
</feature>
<keyword evidence="2" id="KW-0732">Signal</keyword>
<evidence type="ECO:0000313" key="4">
    <source>
        <dbReference type="WBParaSite" id="HCON_00153180-00001"/>
    </source>
</evidence>
<feature type="transmembrane region" description="Helical" evidence="1">
    <location>
        <begin position="525"/>
        <end position="551"/>
    </location>
</feature>
<evidence type="ECO:0000256" key="1">
    <source>
        <dbReference type="SAM" id="Phobius"/>
    </source>
</evidence>
<evidence type="ECO:0000313" key="3">
    <source>
        <dbReference type="Proteomes" id="UP000025227"/>
    </source>
</evidence>
<keyword evidence="1" id="KW-0472">Membrane</keyword>
<dbReference type="PANTHER" id="PTHR21274">
    <property type="entry name" value="MECKELIN"/>
    <property type="match status" value="1"/>
</dbReference>
<feature type="chain" id="PRO_5029475565" evidence="2">
    <location>
        <begin position="35"/>
        <end position="959"/>
    </location>
</feature>
<feature type="transmembrane region" description="Helical" evidence="1">
    <location>
        <begin position="694"/>
        <end position="716"/>
    </location>
</feature>
<organism evidence="3 4">
    <name type="scientific">Haemonchus contortus</name>
    <name type="common">Barber pole worm</name>
    <dbReference type="NCBI Taxonomy" id="6289"/>
    <lineage>
        <taxon>Eukaryota</taxon>
        <taxon>Metazoa</taxon>
        <taxon>Ecdysozoa</taxon>
        <taxon>Nematoda</taxon>
        <taxon>Chromadorea</taxon>
        <taxon>Rhabditida</taxon>
        <taxon>Rhabditina</taxon>
        <taxon>Rhabditomorpha</taxon>
        <taxon>Strongyloidea</taxon>
        <taxon>Trichostrongylidae</taxon>
        <taxon>Haemonchus</taxon>
    </lineage>
</organism>